<dbReference type="Pfam" id="PF00026">
    <property type="entry name" value="Asp"/>
    <property type="match status" value="1"/>
</dbReference>
<keyword evidence="1" id="KW-1133">Transmembrane helix</keyword>
<dbReference type="Proteomes" id="UP000192596">
    <property type="component" value="Unassembled WGS sequence"/>
</dbReference>
<keyword evidence="5" id="KW-1185">Reference proteome</keyword>
<dbReference type="PROSITE" id="PS51767">
    <property type="entry name" value="PEPTIDASE_A1"/>
    <property type="match status" value="1"/>
</dbReference>
<dbReference type="InterPro" id="IPR034164">
    <property type="entry name" value="Pepsin-like_dom"/>
</dbReference>
<keyword evidence="1" id="KW-0812">Transmembrane</keyword>
<dbReference type="InterPro" id="IPR021109">
    <property type="entry name" value="Peptidase_aspartic_dom_sf"/>
</dbReference>
<dbReference type="Gene3D" id="2.40.70.10">
    <property type="entry name" value="Acid Proteases"/>
    <property type="match status" value="2"/>
</dbReference>
<feature type="signal peptide" evidence="2">
    <location>
        <begin position="1"/>
        <end position="26"/>
    </location>
</feature>
<feature type="domain" description="Peptidase A1" evidence="3">
    <location>
        <begin position="47"/>
        <end position="397"/>
    </location>
</feature>
<dbReference type="EMBL" id="NAJO01000039">
    <property type="protein sequence ID" value="OQN99627.1"/>
    <property type="molecule type" value="Genomic_DNA"/>
</dbReference>
<dbReference type="CDD" id="cd05471">
    <property type="entry name" value="pepsin_like"/>
    <property type="match status" value="1"/>
</dbReference>
<keyword evidence="2" id="KW-0732">Signal</keyword>
<dbReference type="SUPFAM" id="SSF50630">
    <property type="entry name" value="Acid proteases"/>
    <property type="match status" value="1"/>
</dbReference>
<comment type="caution">
    <text evidence="4">The sequence shown here is derived from an EMBL/GenBank/DDBJ whole genome shotgun (WGS) entry which is preliminary data.</text>
</comment>
<evidence type="ECO:0000259" key="3">
    <source>
        <dbReference type="PROSITE" id="PS51767"/>
    </source>
</evidence>
<dbReference type="STRING" id="1507870.A0A1V8SKS1"/>
<dbReference type="InParanoid" id="A0A1V8SKS1"/>
<dbReference type="AlphaFoldDB" id="A0A1V8SKS1"/>
<feature type="transmembrane region" description="Helical" evidence="1">
    <location>
        <begin position="430"/>
        <end position="452"/>
    </location>
</feature>
<dbReference type="OrthoDB" id="4074350at2759"/>
<evidence type="ECO:0000256" key="1">
    <source>
        <dbReference type="SAM" id="Phobius"/>
    </source>
</evidence>
<gene>
    <name evidence="4" type="ORF">B0A48_14769</name>
</gene>
<evidence type="ECO:0000313" key="4">
    <source>
        <dbReference type="EMBL" id="OQN99627.1"/>
    </source>
</evidence>
<sequence>MSDISMQPAILLAYALLMAAASLGEGHAPPLSFPPSQYWDGNDGQWSSFHVSVGSPSQRVRLLPGTSVTAGDATWVVLSEGCSLANPGLRGCEDTRGNVFTRNESTSWSTDRLDNHGLYQLDTYEESKLGLTGNAYYGFDTLQLGSEGSGLPNFTDQIIAGIATNDFWLGSLGLSPLPINFTSYNSPIPSLLTRLRNSTHIPSTSWGYTAGAAYKEPPMFGSLTFGGYDADRIGGTGISLPFWADQSRDLLVGLQSIAYDTLGSVPLMTNGIYTFIDSMVAPMWLPLDVCQAFEQAFGLVWNETSELYILNSTTHANLRAQNPSFTLTLGSGTSGGNTTKITMPYAAFDLNMTVGYTSEPYFPLKRAQNSTQYTLGRVFLQEAYVIADYERKNFTVAQAAFPASGLQKLEAILPPGFVFLKKAKLSKGPIAGVVVGAAVIISLLLIALFLWIRRRRASNMAQPAAGQADVHAHLYDGNAGIHEKPAGIDGLRHFEKPAGADGMPRHEMLGSDTFRPELPAIDKYGYSELQVSERSWRAELSAGDKHKSRVATTVYELPAGDVAAAELESAASSEAKKRDKPKR</sequence>
<reference evidence="5" key="1">
    <citation type="submission" date="2017-03" db="EMBL/GenBank/DDBJ databases">
        <title>Genomes of endolithic fungi from Antarctica.</title>
        <authorList>
            <person name="Coleine C."/>
            <person name="Masonjones S."/>
            <person name="Stajich J.E."/>
        </authorList>
    </citation>
    <scope>NUCLEOTIDE SEQUENCE [LARGE SCALE GENOMIC DNA]</scope>
    <source>
        <strain evidence="5">CCFEE 5527</strain>
    </source>
</reference>
<accession>A0A1V8SKS1</accession>
<keyword evidence="1" id="KW-0472">Membrane</keyword>
<evidence type="ECO:0000256" key="2">
    <source>
        <dbReference type="SAM" id="SignalP"/>
    </source>
</evidence>
<protein>
    <recommendedName>
        <fullName evidence="3">Peptidase A1 domain-containing protein</fullName>
    </recommendedName>
</protein>
<dbReference type="InterPro" id="IPR033121">
    <property type="entry name" value="PEPTIDASE_A1"/>
</dbReference>
<evidence type="ECO:0000313" key="5">
    <source>
        <dbReference type="Proteomes" id="UP000192596"/>
    </source>
</evidence>
<name>A0A1V8SKS1_9PEZI</name>
<feature type="chain" id="PRO_5012167082" description="Peptidase A1 domain-containing protein" evidence="2">
    <location>
        <begin position="27"/>
        <end position="583"/>
    </location>
</feature>
<organism evidence="4 5">
    <name type="scientific">Cryoendolithus antarcticus</name>
    <dbReference type="NCBI Taxonomy" id="1507870"/>
    <lineage>
        <taxon>Eukaryota</taxon>
        <taxon>Fungi</taxon>
        <taxon>Dikarya</taxon>
        <taxon>Ascomycota</taxon>
        <taxon>Pezizomycotina</taxon>
        <taxon>Dothideomycetes</taxon>
        <taxon>Dothideomycetidae</taxon>
        <taxon>Cladosporiales</taxon>
        <taxon>Cladosporiaceae</taxon>
        <taxon>Cryoendolithus</taxon>
    </lineage>
</organism>
<proteinExistence type="predicted"/>